<evidence type="ECO:0000256" key="3">
    <source>
        <dbReference type="ARBA" id="ARBA00022679"/>
    </source>
</evidence>
<dbReference type="CDD" id="cd06445">
    <property type="entry name" value="ATase"/>
    <property type="match status" value="1"/>
</dbReference>
<name>A0ABV7BB85_9GAMM</name>
<dbReference type="InterPro" id="IPR018060">
    <property type="entry name" value="HTH_AraC"/>
</dbReference>
<dbReference type="Pfam" id="PF01035">
    <property type="entry name" value="DNA_binding_1"/>
    <property type="match status" value="1"/>
</dbReference>
<evidence type="ECO:0000256" key="2">
    <source>
        <dbReference type="ARBA" id="ARBA00022603"/>
    </source>
</evidence>
<dbReference type="GO" id="GO:0003908">
    <property type="term" value="F:methylated-DNA-[protein]-cysteine S-methyltransferase activity"/>
    <property type="evidence" value="ECO:0007669"/>
    <property type="project" value="UniProtKB-EC"/>
</dbReference>
<evidence type="ECO:0000313" key="11">
    <source>
        <dbReference type="Proteomes" id="UP001595455"/>
    </source>
</evidence>
<comment type="catalytic activity">
    <reaction evidence="1">
        <text>a 4-O-methyl-thymidine in DNA + L-cysteinyl-[protein] = a thymidine in DNA + S-methyl-L-cysteinyl-[protein]</text>
        <dbReference type="Rhea" id="RHEA:53428"/>
        <dbReference type="Rhea" id="RHEA-COMP:10131"/>
        <dbReference type="Rhea" id="RHEA-COMP:10132"/>
        <dbReference type="Rhea" id="RHEA-COMP:13555"/>
        <dbReference type="Rhea" id="RHEA-COMP:13556"/>
        <dbReference type="ChEBI" id="CHEBI:29950"/>
        <dbReference type="ChEBI" id="CHEBI:82612"/>
        <dbReference type="ChEBI" id="CHEBI:137386"/>
        <dbReference type="ChEBI" id="CHEBI:137387"/>
        <dbReference type="EC" id="2.1.1.63"/>
    </reaction>
</comment>
<protein>
    <submittedName>
        <fullName evidence="10">Methylated-DNA--[protein]-cysteine S-methyltransferase</fullName>
        <ecNumber evidence="10">2.1.1.63</ecNumber>
    </submittedName>
</protein>
<dbReference type="EMBL" id="JBHRSF010000007">
    <property type="protein sequence ID" value="MFC2994665.1"/>
    <property type="molecule type" value="Genomic_DNA"/>
</dbReference>
<reference evidence="11" key="1">
    <citation type="journal article" date="2019" name="Int. J. Syst. Evol. Microbiol.">
        <title>The Global Catalogue of Microorganisms (GCM) 10K type strain sequencing project: providing services to taxonomists for standard genome sequencing and annotation.</title>
        <authorList>
            <consortium name="The Broad Institute Genomics Platform"/>
            <consortium name="The Broad Institute Genome Sequencing Center for Infectious Disease"/>
            <person name="Wu L."/>
            <person name="Ma J."/>
        </authorList>
    </citation>
    <scope>NUCLEOTIDE SEQUENCE [LARGE SCALE GENOMIC DNA]</scope>
    <source>
        <strain evidence="11">KCTC 62575</strain>
    </source>
</reference>
<keyword evidence="11" id="KW-1185">Reference proteome</keyword>
<dbReference type="Gene3D" id="1.10.10.10">
    <property type="entry name" value="Winged helix-like DNA-binding domain superfamily/Winged helix DNA-binding domain"/>
    <property type="match status" value="1"/>
</dbReference>
<dbReference type="RefSeq" id="WP_378227164.1">
    <property type="nucleotide sequence ID" value="NZ_JBHRSF010000007.1"/>
</dbReference>
<dbReference type="Gene3D" id="1.10.10.60">
    <property type="entry name" value="Homeodomain-like"/>
    <property type="match status" value="1"/>
</dbReference>
<keyword evidence="4" id="KW-0227">DNA damage</keyword>
<dbReference type="InterPro" id="IPR036217">
    <property type="entry name" value="MethylDNA_cys_MeTrfase_DNAb"/>
</dbReference>
<evidence type="ECO:0000256" key="4">
    <source>
        <dbReference type="ARBA" id="ARBA00022763"/>
    </source>
</evidence>
<dbReference type="PANTHER" id="PTHR10815:SF13">
    <property type="entry name" value="METHYLATED-DNA--PROTEIN-CYSTEINE METHYLTRANSFERASE"/>
    <property type="match status" value="1"/>
</dbReference>
<dbReference type="Pfam" id="PF12833">
    <property type="entry name" value="HTH_18"/>
    <property type="match status" value="1"/>
</dbReference>
<dbReference type="SMART" id="SM00342">
    <property type="entry name" value="HTH_ARAC"/>
    <property type="match status" value="1"/>
</dbReference>
<dbReference type="InterPro" id="IPR036631">
    <property type="entry name" value="MGMT_N_sf"/>
</dbReference>
<dbReference type="PANTHER" id="PTHR10815">
    <property type="entry name" value="METHYLATED-DNA--PROTEIN-CYSTEINE METHYLTRANSFERASE"/>
    <property type="match status" value="1"/>
</dbReference>
<dbReference type="InterPro" id="IPR036388">
    <property type="entry name" value="WH-like_DNA-bd_sf"/>
</dbReference>
<evidence type="ECO:0000313" key="10">
    <source>
        <dbReference type="EMBL" id="MFC2994665.1"/>
    </source>
</evidence>
<gene>
    <name evidence="10" type="ORF">ACFODO_05120</name>
</gene>
<keyword evidence="6" id="KW-0804">Transcription</keyword>
<dbReference type="InterPro" id="IPR009057">
    <property type="entry name" value="Homeodomain-like_sf"/>
</dbReference>
<evidence type="ECO:0000256" key="8">
    <source>
        <dbReference type="ARBA" id="ARBA00049348"/>
    </source>
</evidence>
<dbReference type="Proteomes" id="UP001595455">
    <property type="component" value="Unassembled WGS sequence"/>
</dbReference>
<sequence length="295" mass="33260">MMQQHIQFERIAKAIEYIQQHFKEQPNLDHVAAQLHLSPAHFQRLFTEWAGTSPKKFLQYISLQHAKTLLNTPKSSSILDASFATGLSSSSRLHDLFIQIEGMSPAEYKNGGSNLCIEYDLAETLFGKVFIASTSKGICAMSFVENKDQGLQNLKEKFSNAQFLENKNERQNNALDFFHAIKRGQEKDQKQRLAQIKLHLKGTDFQLKVWECLLKIPQGQLSSYGEIAEYIGNPKASRAVGTAIGHNPVAFLIPCHRVIQATGALGDYHWGKTRKSAMIGWEGVQCDETSRNESY</sequence>
<dbReference type="SUPFAM" id="SSF46689">
    <property type="entry name" value="Homeodomain-like"/>
    <property type="match status" value="1"/>
</dbReference>
<keyword evidence="5" id="KW-0805">Transcription regulation</keyword>
<keyword evidence="3 10" id="KW-0808">Transferase</keyword>
<evidence type="ECO:0000256" key="6">
    <source>
        <dbReference type="ARBA" id="ARBA00023163"/>
    </source>
</evidence>
<comment type="caution">
    <text evidence="10">The sequence shown here is derived from an EMBL/GenBank/DDBJ whole genome shotgun (WGS) entry which is preliminary data.</text>
</comment>
<dbReference type="GO" id="GO:0032259">
    <property type="term" value="P:methylation"/>
    <property type="evidence" value="ECO:0007669"/>
    <property type="project" value="UniProtKB-KW"/>
</dbReference>
<organism evidence="10 11">
    <name type="scientific">Acinetobacter sichuanensis</name>
    <dbReference type="NCBI Taxonomy" id="2136183"/>
    <lineage>
        <taxon>Bacteria</taxon>
        <taxon>Pseudomonadati</taxon>
        <taxon>Pseudomonadota</taxon>
        <taxon>Gammaproteobacteria</taxon>
        <taxon>Moraxellales</taxon>
        <taxon>Moraxellaceae</taxon>
        <taxon>Acinetobacter</taxon>
    </lineage>
</organism>
<evidence type="ECO:0000256" key="1">
    <source>
        <dbReference type="ARBA" id="ARBA00001286"/>
    </source>
</evidence>
<dbReference type="PROSITE" id="PS00374">
    <property type="entry name" value="MGMT"/>
    <property type="match status" value="1"/>
</dbReference>
<comment type="catalytic activity">
    <reaction evidence="8">
        <text>a 6-O-methyl-2'-deoxyguanosine in DNA + L-cysteinyl-[protein] = S-methyl-L-cysteinyl-[protein] + a 2'-deoxyguanosine in DNA</text>
        <dbReference type="Rhea" id="RHEA:24000"/>
        <dbReference type="Rhea" id="RHEA-COMP:10131"/>
        <dbReference type="Rhea" id="RHEA-COMP:10132"/>
        <dbReference type="Rhea" id="RHEA-COMP:11367"/>
        <dbReference type="Rhea" id="RHEA-COMP:11368"/>
        <dbReference type="ChEBI" id="CHEBI:29950"/>
        <dbReference type="ChEBI" id="CHEBI:82612"/>
        <dbReference type="ChEBI" id="CHEBI:85445"/>
        <dbReference type="ChEBI" id="CHEBI:85448"/>
        <dbReference type="EC" id="2.1.1.63"/>
    </reaction>
</comment>
<dbReference type="SUPFAM" id="SSF46767">
    <property type="entry name" value="Methylated DNA-protein cysteine methyltransferase, C-terminal domain"/>
    <property type="match status" value="1"/>
</dbReference>
<evidence type="ECO:0000259" key="9">
    <source>
        <dbReference type="PROSITE" id="PS01124"/>
    </source>
</evidence>
<proteinExistence type="predicted"/>
<evidence type="ECO:0000256" key="5">
    <source>
        <dbReference type="ARBA" id="ARBA00023015"/>
    </source>
</evidence>
<dbReference type="InterPro" id="IPR014048">
    <property type="entry name" value="MethylDNA_cys_MeTrfase_DNA-bd"/>
</dbReference>
<accession>A0ABV7BB85</accession>
<dbReference type="InterPro" id="IPR001497">
    <property type="entry name" value="MethylDNA_cys_MeTrfase_AS"/>
</dbReference>
<keyword evidence="7" id="KW-0234">DNA repair</keyword>
<dbReference type="EC" id="2.1.1.63" evidence="10"/>
<dbReference type="PROSITE" id="PS01124">
    <property type="entry name" value="HTH_ARAC_FAMILY_2"/>
    <property type="match status" value="1"/>
</dbReference>
<keyword evidence="2 10" id="KW-0489">Methyltransferase</keyword>
<dbReference type="SUPFAM" id="SSF53155">
    <property type="entry name" value="Methylated DNA-protein cysteine methyltransferase domain"/>
    <property type="match status" value="1"/>
</dbReference>
<evidence type="ECO:0000256" key="7">
    <source>
        <dbReference type="ARBA" id="ARBA00023204"/>
    </source>
</evidence>
<dbReference type="Gene3D" id="3.30.160.70">
    <property type="entry name" value="Methylated DNA-protein cysteine methyltransferase domain"/>
    <property type="match status" value="1"/>
</dbReference>
<feature type="domain" description="HTH araC/xylS-type" evidence="9">
    <location>
        <begin position="12"/>
        <end position="111"/>
    </location>
</feature>
<dbReference type="NCBIfam" id="TIGR00589">
    <property type="entry name" value="ogt"/>
    <property type="match status" value="1"/>
</dbReference>